<dbReference type="PANTHER" id="PTHR13759">
    <property type="entry name" value="TWINFILIN"/>
    <property type="match status" value="1"/>
</dbReference>
<protein>
    <submittedName>
        <fullName evidence="10">SPOSA6832_04047-mRNA-1:cds</fullName>
    </submittedName>
</protein>
<evidence type="ECO:0000256" key="5">
    <source>
        <dbReference type="ARBA" id="ARBA00023203"/>
    </source>
</evidence>
<sequence>MAAQSGIGPSAGLQSAWSAALQEGTPRLFKLVPAGQWKETQPSEDEPAKGLETDFALFEAEGVVQDTVPAYYLVRLASTPTSSWLFISYVPDAAPVRSKMLYASTRATLVRSLGDSRFETSIFATSKADLTYASYLSHLTHDAASAPLTAREQEMAAIRAAEAATAEQDGGDPRAQQGRSMIFGTHEAKGGANDALPWTEEAKEAVKRLKEEGGREVVQLEIDVGKEQVVLAENQPTHLILPPSSPCYFFYRHPAGIVLIYSCPPSSPIKSRLIYSSTVLTFYKYATPEFTGVQVLKKVRFPVSLCAVLPVFSFSLGLSPGPGSLSHGDLETDTPSEVTPSWIDEELGALATPPPPPSTSSTRDAESCDAGAPPPPRTGAGAGAGGAPLPQDDAKPFARPTRPGRRR</sequence>
<dbReference type="PANTHER" id="PTHR13759:SF1">
    <property type="entry name" value="TWINFILIN"/>
    <property type="match status" value="1"/>
</dbReference>
<accession>A0A0D6ER65</accession>
<dbReference type="GO" id="GO:0005737">
    <property type="term" value="C:cytoplasm"/>
    <property type="evidence" value="ECO:0007669"/>
    <property type="project" value="TreeGrafter"/>
</dbReference>
<evidence type="ECO:0000256" key="7">
    <source>
        <dbReference type="ARBA" id="ARBA00038532"/>
    </source>
</evidence>
<evidence type="ECO:0000313" key="10">
    <source>
        <dbReference type="EMBL" id="CEQ42256.1"/>
    </source>
</evidence>
<dbReference type="InterPro" id="IPR002108">
    <property type="entry name" value="ADF-H"/>
</dbReference>
<dbReference type="Gene3D" id="3.40.20.10">
    <property type="entry name" value="Severin"/>
    <property type="match status" value="2"/>
</dbReference>
<keyword evidence="4" id="KW-0677">Repeat</keyword>
<comment type="subunit">
    <text evidence="7">Interacts with G-actin; ADP-actin form.</text>
</comment>
<dbReference type="OrthoDB" id="10006997at2759"/>
<dbReference type="EMBL" id="CENE01000023">
    <property type="protein sequence ID" value="CEQ42256.1"/>
    <property type="molecule type" value="Genomic_DNA"/>
</dbReference>
<comment type="similarity">
    <text evidence="2">Belongs to the actin-binding proteins ADF family. Twinfilin subfamily.</text>
</comment>
<reference evidence="11" key="1">
    <citation type="submission" date="2015-02" db="EMBL/GenBank/DDBJ databases">
        <authorList>
            <person name="Gon?alves P."/>
        </authorList>
    </citation>
    <scope>NUCLEOTIDE SEQUENCE [LARGE SCALE GENOMIC DNA]</scope>
</reference>
<name>A0A0D6ER65_SPOSA</name>
<dbReference type="CDD" id="cd11285">
    <property type="entry name" value="ADF_Twf-N_like"/>
    <property type="match status" value="1"/>
</dbReference>
<dbReference type="GO" id="GO:0003785">
    <property type="term" value="F:actin monomer binding"/>
    <property type="evidence" value="ECO:0007669"/>
    <property type="project" value="TreeGrafter"/>
</dbReference>
<evidence type="ECO:0000256" key="1">
    <source>
        <dbReference type="ARBA" id="ARBA00004245"/>
    </source>
</evidence>
<dbReference type="InterPro" id="IPR028458">
    <property type="entry name" value="Twinfilin"/>
</dbReference>
<comment type="subcellular location">
    <subcellularLocation>
        <location evidence="1">Cytoplasm</location>
        <location evidence="1">Cytoskeleton</location>
    </subcellularLocation>
</comment>
<feature type="non-terminal residue" evidence="10">
    <location>
        <position position="1"/>
    </location>
</feature>
<dbReference type="PROSITE" id="PS51263">
    <property type="entry name" value="ADF_H"/>
    <property type="match status" value="1"/>
</dbReference>
<keyword evidence="3" id="KW-0963">Cytoplasm</keyword>
<dbReference type="Pfam" id="PF00241">
    <property type="entry name" value="Cofilin_ADF"/>
    <property type="match status" value="2"/>
</dbReference>
<evidence type="ECO:0000313" key="11">
    <source>
        <dbReference type="Proteomes" id="UP000243876"/>
    </source>
</evidence>
<evidence type="ECO:0000256" key="6">
    <source>
        <dbReference type="ARBA" id="ARBA00023212"/>
    </source>
</evidence>
<proteinExistence type="inferred from homology"/>
<evidence type="ECO:0000256" key="2">
    <source>
        <dbReference type="ARBA" id="ARBA00009557"/>
    </source>
</evidence>
<dbReference type="SUPFAM" id="SSF55753">
    <property type="entry name" value="Actin depolymerizing proteins"/>
    <property type="match status" value="2"/>
</dbReference>
<feature type="region of interest" description="Disordered" evidence="8">
    <location>
        <begin position="346"/>
        <end position="407"/>
    </location>
</feature>
<dbReference type="SMART" id="SM00102">
    <property type="entry name" value="ADF"/>
    <property type="match status" value="2"/>
</dbReference>
<evidence type="ECO:0000256" key="3">
    <source>
        <dbReference type="ARBA" id="ARBA00022490"/>
    </source>
</evidence>
<dbReference type="GO" id="GO:0051016">
    <property type="term" value="P:barbed-end actin filament capping"/>
    <property type="evidence" value="ECO:0007669"/>
    <property type="project" value="TreeGrafter"/>
</dbReference>
<evidence type="ECO:0000256" key="8">
    <source>
        <dbReference type="SAM" id="MobiDB-lite"/>
    </source>
</evidence>
<dbReference type="InterPro" id="IPR029006">
    <property type="entry name" value="ADF-H/Gelsolin-like_dom_sf"/>
</dbReference>
<evidence type="ECO:0000256" key="4">
    <source>
        <dbReference type="ARBA" id="ARBA00022737"/>
    </source>
</evidence>
<dbReference type="GO" id="GO:0051015">
    <property type="term" value="F:actin filament binding"/>
    <property type="evidence" value="ECO:0007669"/>
    <property type="project" value="TreeGrafter"/>
</dbReference>
<dbReference type="GO" id="GO:0005884">
    <property type="term" value="C:actin filament"/>
    <property type="evidence" value="ECO:0007669"/>
    <property type="project" value="TreeGrafter"/>
</dbReference>
<evidence type="ECO:0000259" key="9">
    <source>
        <dbReference type="PROSITE" id="PS51263"/>
    </source>
</evidence>
<keyword evidence="5" id="KW-0009">Actin-binding</keyword>
<dbReference type="Proteomes" id="UP000243876">
    <property type="component" value="Unassembled WGS sequence"/>
</dbReference>
<dbReference type="GO" id="GO:0030042">
    <property type="term" value="P:actin filament depolymerization"/>
    <property type="evidence" value="ECO:0007669"/>
    <property type="project" value="TreeGrafter"/>
</dbReference>
<organism evidence="10 11">
    <name type="scientific">Sporidiobolus salmonicolor</name>
    <name type="common">Yeast-like fungus</name>
    <name type="synonym">Sporobolomyces salmonicolor</name>
    <dbReference type="NCBI Taxonomy" id="5005"/>
    <lineage>
        <taxon>Eukaryota</taxon>
        <taxon>Fungi</taxon>
        <taxon>Dikarya</taxon>
        <taxon>Basidiomycota</taxon>
        <taxon>Pucciniomycotina</taxon>
        <taxon>Microbotryomycetes</taxon>
        <taxon>Sporidiobolales</taxon>
        <taxon>Sporidiobolaceae</taxon>
        <taxon>Sporobolomyces</taxon>
    </lineage>
</organism>
<gene>
    <name evidence="10" type="primary">SPOSA6832_04047</name>
</gene>
<keyword evidence="6" id="KW-0206">Cytoskeleton</keyword>
<keyword evidence="11" id="KW-1185">Reference proteome</keyword>
<feature type="domain" description="ADF-H" evidence="9">
    <location>
        <begin position="4"/>
        <end position="140"/>
    </location>
</feature>
<dbReference type="AlphaFoldDB" id="A0A0D6ER65"/>